<feature type="compositionally biased region" description="Basic and acidic residues" evidence="1">
    <location>
        <begin position="114"/>
        <end position="127"/>
    </location>
</feature>
<name>A0AAN8SE25_POLSC</name>
<comment type="caution">
    <text evidence="2">The sequence shown here is derived from an EMBL/GenBank/DDBJ whole genome shotgun (WGS) entry which is preliminary data.</text>
</comment>
<gene>
    <name evidence="2" type="ORF">RUM43_001233</name>
</gene>
<proteinExistence type="predicted"/>
<accession>A0AAN8SE25</accession>
<protein>
    <submittedName>
        <fullName evidence="2">Uncharacterized protein</fullName>
    </submittedName>
</protein>
<dbReference type="AlphaFoldDB" id="A0AAN8SE25"/>
<dbReference type="EMBL" id="JAWJWE010000001">
    <property type="protein sequence ID" value="KAK6644957.1"/>
    <property type="molecule type" value="Genomic_DNA"/>
</dbReference>
<sequence length="373" mass="38972">MQSGSRIDQRDHGTKILEIICDDSFGIDTRFGWGFRLGQHVDYQSLVEIGPQTNTNPISSNGTAAVAKRQSITLSRIERLNKESLKNGEKQAEKERLQKKQGKDKKPYTAQNVEFKKVPGIDEDINRRKPGPKSSKQEKPYVESAPTKFRSGKIPGIKQINGSAGEEAVTWVVDDVDEGVGDGEAGEVVVVVVVVVVVNGEVVVGGGEVVAVEGLKGVAVVAGGVEEGKVEVSAIGLVPNDSVVDCIETCASQAGVKVKLHFNKIEQRKYALQLVGSGKTPGDVQENGALVEGEVEGVVVEGSDDGGILLVDTEGGLVGSDVDDTLGVPGGEAVVEVAGVEGAAVMVEVGVCVVEGSLLTAVELLPAGDSVVL</sequence>
<evidence type="ECO:0000313" key="2">
    <source>
        <dbReference type="EMBL" id="KAK6644957.1"/>
    </source>
</evidence>
<reference evidence="2 3" key="1">
    <citation type="submission" date="2023-10" db="EMBL/GenBank/DDBJ databases">
        <title>Genomes of two closely related lineages of the louse Polyplax serrata with different host specificities.</title>
        <authorList>
            <person name="Martinu J."/>
            <person name="Tarabai H."/>
            <person name="Stefka J."/>
            <person name="Hypsa V."/>
        </authorList>
    </citation>
    <scope>NUCLEOTIDE SEQUENCE [LARGE SCALE GENOMIC DNA]</scope>
    <source>
        <strain evidence="2">HR10_N</strain>
    </source>
</reference>
<dbReference type="Proteomes" id="UP001372834">
    <property type="component" value="Unassembled WGS sequence"/>
</dbReference>
<feature type="region of interest" description="Disordered" evidence="1">
    <location>
        <begin position="84"/>
        <end position="148"/>
    </location>
</feature>
<feature type="compositionally biased region" description="Basic and acidic residues" evidence="1">
    <location>
        <begin position="84"/>
        <end position="98"/>
    </location>
</feature>
<evidence type="ECO:0000256" key="1">
    <source>
        <dbReference type="SAM" id="MobiDB-lite"/>
    </source>
</evidence>
<evidence type="ECO:0000313" key="3">
    <source>
        <dbReference type="Proteomes" id="UP001372834"/>
    </source>
</evidence>
<organism evidence="2 3">
    <name type="scientific">Polyplax serrata</name>
    <name type="common">Common mouse louse</name>
    <dbReference type="NCBI Taxonomy" id="468196"/>
    <lineage>
        <taxon>Eukaryota</taxon>
        <taxon>Metazoa</taxon>
        <taxon>Ecdysozoa</taxon>
        <taxon>Arthropoda</taxon>
        <taxon>Hexapoda</taxon>
        <taxon>Insecta</taxon>
        <taxon>Pterygota</taxon>
        <taxon>Neoptera</taxon>
        <taxon>Paraneoptera</taxon>
        <taxon>Psocodea</taxon>
        <taxon>Troctomorpha</taxon>
        <taxon>Phthiraptera</taxon>
        <taxon>Anoplura</taxon>
        <taxon>Polyplacidae</taxon>
        <taxon>Polyplax</taxon>
    </lineage>
</organism>